<sequence length="133" mass="14513">MQEAKGIIGNIKQGENVQNMSQELKSVFRPSIQEFLASWMHCSPSEEVAELDMPILLIGGGCDLQVPSSETELLHTAQPDADIMVLEKMNHVLKEAPTDEKGNQETYGDPDRLLADGLVDGIVDFLKGNGFTG</sequence>
<evidence type="ECO:0000313" key="1">
    <source>
        <dbReference type="EMBL" id="GAA0430973.1"/>
    </source>
</evidence>
<gene>
    <name evidence="1" type="ORF">GCM10008983_04310</name>
</gene>
<protein>
    <recommendedName>
        <fullName evidence="3">Serine aminopeptidase S33 domain-containing protein</fullName>
    </recommendedName>
</protein>
<evidence type="ECO:0000313" key="2">
    <source>
        <dbReference type="Proteomes" id="UP001501459"/>
    </source>
</evidence>
<dbReference type="Gene3D" id="3.40.50.1820">
    <property type="entry name" value="alpha/beta hydrolase"/>
    <property type="match status" value="1"/>
</dbReference>
<keyword evidence="2" id="KW-1185">Reference proteome</keyword>
<dbReference type="PANTHER" id="PTHR43265:SF1">
    <property type="entry name" value="ESTERASE ESTD"/>
    <property type="match status" value="1"/>
</dbReference>
<proteinExistence type="predicted"/>
<dbReference type="Proteomes" id="UP001501459">
    <property type="component" value="Unassembled WGS sequence"/>
</dbReference>
<dbReference type="InterPro" id="IPR053145">
    <property type="entry name" value="AB_hydrolase_Est10"/>
</dbReference>
<dbReference type="EMBL" id="BAAADM010000008">
    <property type="protein sequence ID" value="GAA0430973.1"/>
    <property type="molecule type" value="Genomic_DNA"/>
</dbReference>
<dbReference type="SUPFAM" id="SSF53474">
    <property type="entry name" value="alpha/beta-Hydrolases"/>
    <property type="match status" value="1"/>
</dbReference>
<name>A0ABN0Z3M5_9BACI</name>
<dbReference type="InterPro" id="IPR029058">
    <property type="entry name" value="AB_hydrolase_fold"/>
</dbReference>
<reference evidence="1 2" key="1">
    <citation type="journal article" date="2019" name="Int. J. Syst. Evol. Microbiol.">
        <title>The Global Catalogue of Microorganisms (GCM) 10K type strain sequencing project: providing services to taxonomists for standard genome sequencing and annotation.</title>
        <authorList>
            <consortium name="The Broad Institute Genomics Platform"/>
            <consortium name="The Broad Institute Genome Sequencing Center for Infectious Disease"/>
            <person name="Wu L."/>
            <person name="Ma J."/>
        </authorList>
    </citation>
    <scope>NUCLEOTIDE SEQUENCE [LARGE SCALE GENOMIC DNA]</scope>
    <source>
        <strain evidence="1 2">JCM 12149</strain>
    </source>
</reference>
<dbReference type="RefSeq" id="WP_343750875.1">
    <property type="nucleotide sequence ID" value="NZ_BAAADM010000008.1"/>
</dbReference>
<evidence type="ECO:0008006" key="3">
    <source>
        <dbReference type="Google" id="ProtNLM"/>
    </source>
</evidence>
<dbReference type="PANTHER" id="PTHR43265">
    <property type="entry name" value="ESTERASE ESTD"/>
    <property type="match status" value="1"/>
</dbReference>
<accession>A0ABN0Z3M5</accession>
<comment type="caution">
    <text evidence="1">The sequence shown here is derived from an EMBL/GenBank/DDBJ whole genome shotgun (WGS) entry which is preliminary data.</text>
</comment>
<organism evidence="1 2">
    <name type="scientific">Lentibacillus halophilus</name>
    <dbReference type="NCBI Taxonomy" id="295065"/>
    <lineage>
        <taxon>Bacteria</taxon>
        <taxon>Bacillati</taxon>
        <taxon>Bacillota</taxon>
        <taxon>Bacilli</taxon>
        <taxon>Bacillales</taxon>
        <taxon>Bacillaceae</taxon>
        <taxon>Lentibacillus</taxon>
    </lineage>
</organism>